<feature type="compositionally biased region" description="Polar residues" evidence="5">
    <location>
        <begin position="253"/>
        <end position="262"/>
    </location>
</feature>
<comment type="subcellular location">
    <subcellularLocation>
        <location evidence="1">Membrane</location>
        <topology evidence="1">Single-pass membrane protein</topology>
    </subcellularLocation>
</comment>
<evidence type="ECO:0000256" key="1">
    <source>
        <dbReference type="ARBA" id="ARBA00004167"/>
    </source>
</evidence>
<keyword evidence="4 6" id="KW-0472">Membrane</keyword>
<sequence length="339" mass="35764">MHLNCLLRTIFTLLALLSEGHSANGQPDIRGGNGFPPPTFRDGGKNGNGELPPSVPTMPPPSPPPSPPPPPPPPSLSFPFLSLFSPVATPPDKSFIETSTNEKSPAQTTVTSSSSVSFSEGTINNIPENTEPQPSSTSTSISTRTSSGSTIPLLTSMSSTSTSIVSLSSSSISTTLSVEPSTTSLQASLNGDSGTKNTAAIVGIVLGCCGIAIVLTCLIIIFLRRRRRDKFLKTKSKPNQALVLTIPELDSDTSGYLTSQPTPAHDEKEDLTEQTNSDSTLSHGLRSRSESYLTFSEPHPSPTESSPISPSTTHQTYITEDSNDVRAQLRELEGAITTS</sequence>
<evidence type="ECO:0000256" key="7">
    <source>
        <dbReference type="SAM" id="SignalP"/>
    </source>
</evidence>
<dbReference type="Proteomes" id="UP000297245">
    <property type="component" value="Unassembled WGS sequence"/>
</dbReference>
<dbReference type="GO" id="GO:0071944">
    <property type="term" value="C:cell periphery"/>
    <property type="evidence" value="ECO:0007669"/>
    <property type="project" value="UniProtKB-ARBA"/>
</dbReference>
<feature type="compositionally biased region" description="Low complexity" evidence="5">
    <location>
        <begin position="77"/>
        <end position="86"/>
    </location>
</feature>
<dbReference type="InterPro" id="IPR051694">
    <property type="entry name" value="Immunoregulatory_rcpt-like"/>
</dbReference>
<feature type="signal peptide" evidence="7">
    <location>
        <begin position="1"/>
        <end position="25"/>
    </location>
</feature>
<reference evidence="8 9" key="1">
    <citation type="journal article" date="2019" name="Nat. Ecol. Evol.">
        <title>Megaphylogeny resolves global patterns of mushroom evolution.</title>
        <authorList>
            <person name="Varga T."/>
            <person name="Krizsan K."/>
            <person name="Foldi C."/>
            <person name="Dima B."/>
            <person name="Sanchez-Garcia M."/>
            <person name="Sanchez-Ramirez S."/>
            <person name="Szollosi G.J."/>
            <person name="Szarkandi J.G."/>
            <person name="Papp V."/>
            <person name="Albert L."/>
            <person name="Andreopoulos W."/>
            <person name="Angelini C."/>
            <person name="Antonin V."/>
            <person name="Barry K.W."/>
            <person name="Bougher N.L."/>
            <person name="Buchanan P."/>
            <person name="Buyck B."/>
            <person name="Bense V."/>
            <person name="Catcheside P."/>
            <person name="Chovatia M."/>
            <person name="Cooper J."/>
            <person name="Damon W."/>
            <person name="Desjardin D."/>
            <person name="Finy P."/>
            <person name="Geml J."/>
            <person name="Haridas S."/>
            <person name="Hughes K."/>
            <person name="Justo A."/>
            <person name="Karasinski D."/>
            <person name="Kautmanova I."/>
            <person name="Kiss B."/>
            <person name="Kocsube S."/>
            <person name="Kotiranta H."/>
            <person name="LaButti K.M."/>
            <person name="Lechner B.E."/>
            <person name="Liimatainen K."/>
            <person name="Lipzen A."/>
            <person name="Lukacs Z."/>
            <person name="Mihaltcheva S."/>
            <person name="Morgado L.N."/>
            <person name="Niskanen T."/>
            <person name="Noordeloos M.E."/>
            <person name="Ohm R.A."/>
            <person name="Ortiz-Santana B."/>
            <person name="Ovrebo C."/>
            <person name="Racz N."/>
            <person name="Riley R."/>
            <person name="Savchenko A."/>
            <person name="Shiryaev A."/>
            <person name="Soop K."/>
            <person name="Spirin V."/>
            <person name="Szebenyi C."/>
            <person name="Tomsovsky M."/>
            <person name="Tulloss R.E."/>
            <person name="Uehling J."/>
            <person name="Grigoriev I.V."/>
            <person name="Vagvolgyi C."/>
            <person name="Papp T."/>
            <person name="Martin F.M."/>
            <person name="Miettinen O."/>
            <person name="Hibbett D.S."/>
            <person name="Nagy L.G."/>
        </authorList>
    </citation>
    <scope>NUCLEOTIDE SEQUENCE [LARGE SCALE GENOMIC DNA]</scope>
    <source>
        <strain evidence="8 9">CBS 962.96</strain>
    </source>
</reference>
<feature type="compositionally biased region" description="Pro residues" evidence="5">
    <location>
        <begin position="53"/>
        <end position="76"/>
    </location>
</feature>
<keyword evidence="7" id="KW-0732">Signal</keyword>
<evidence type="ECO:0000256" key="6">
    <source>
        <dbReference type="SAM" id="Phobius"/>
    </source>
</evidence>
<feature type="compositionally biased region" description="Low complexity" evidence="5">
    <location>
        <begin position="296"/>
        <end position="314"/>
    </location>
</feature>
<keyword evidence="3 6" id="KW-1133">Transmembrane helix</keyword>
<feature type="region of interest" description="Disordered" evidence="5">
    <location>
        <begin position="253"/>
        <end position="324"/>
    </location>
</feature>
<evidence type="ECO:0000313" key="8">
    <source>
        <dbReference type="EMBL" id="THU76201.1"/>
    </source>
</evidence>
<proteinExistence type="predicted"/>
<gene>
    <name evidence="8" type="ORF">K435DRAFT_846675</name>
</gene>
<feature type="compositionally biased region" description="Polar residues" evidence="5">
    <location>
        <begin position="273"/>
        <end position="282"/>
    </location>
</feature>
<protein>
    <recommendedName>
        <fullName evidence="10">Mid2 domain-containing protein</fullName>
    </recommendedName>
</protein>
<organism evidence="8 9">
    <name type="scientific">Dendrothele bispora (strain CBS 962.96)</name>
    <dbReference type="NCBI Taxonomy" id="1314807"/>
    <lineage>
        <taxon>Eukaryota</taxon>
        <taxon>Fungi</taxon>
        <taxon>Dikarya</taxon>
        <taxon>Basidiomycota</taxon>
        <taxon>Agaricomycotina</taxon>
        <taxon>Agaricomycetes</taxon>
        <taxon>Agaricomycetidae</taxon>
        <taxon>Agaricales</taxon>
        <taxon>Agaricales incertae sedis</taxon>
        <taxon>Dendrothele</taxon>
    </lineage>
</organism>
<feature type="non-terminal residue" evidence="8">
    <location>
        <position position="339"/>
    </location>
</feature>
<accession>A0A4S8KL91</accession>
<dbReference type="GO" id="GO:0016020">
    <property type="term" value="C:membrane"/>
    <property type="evidence" value="ECO:0007669"/>
    <property type="project" value="UniProtKB-SubCell"/>
</dbReference>
<feature type="region of interest" description="Disordered" evidence="5">
    <location>
        <begin position="23"/>
        <end position="154"/>
    </location>
</feature>
<feature type="compositionally biased region" description="Polar residues" evidence="5">
    <location>
        <begin position="96"/>
        <end position="107"/>
    </location>
</feature>
<dbReference type="AlphaFoldDB" id="A0A4S8KL91"/>
<evidence type="ECO:0000256" key="4">
    <source>
        <dbReference type="ARBA" id="ARBA00023136"/>
    </source>
</evidence>
<keyword evidence="2 6" id="KW-0812">Transmembrane</keyword>
<feature type="transmembrane region" description="Helical" evidence="6">
    <location>
        <begin position="199"/>
        <end position="223"/>
    </location>
</feature>
<feature type="compositionally biased region" description="Low complexity" evidence="5">
    <location>
        <begin position="135"/>
        <end position="154"/>
    </location>
</feature>
<evidence type="ECO:0000313" key="9">
    <source>
        <dbReference type="Proteomes" id="UP000297245"/>
    </source>
</evidence>
<name>A0A4S8KL91_DENBC</name>
<evidence type="ECO:0000256" key="3">
    <source>
        <dbReference type="ARBA" id="ARBA00022989"/>
    </source>
</evidence>
<evidence type="ECO:0000256" key="2">
    <source>
        <dbReference type="ARBA" id="ARBA00022692"/>
    </source>
</evidence>
<evidence type="ECO:0008006" key="10">
    <source>
        <dbReference type="Google" id="ProtNLM"/>
    </source>
</evidence>
<feature type="compositionally biased region" description="Polar residues" evidence="5">
    <location>
        <begin position="120"/>
        <end position="134"/>
    </location>
</feature>
<evidence type="ECO:0000256" key="5">
    <source>
        <dbReference type="SAM" id="MobiDB-lite"/>
    </source>
</evidence>
<feature type="compositionally biased region" description="Low complexity" evidence="5">
    <location>
        <begin position="108"/>
        <end position="119"/>
    </location>
</feature>
<dbReference type="PANTHER" id="PTHR15549:SF30">
    <property type="entry name" value="MID2 DOMAIN-CONTAINING PROTEIN"/>
    <property type="match status" value="1"/>
</dbReference>
<dbReference type="EMBL" id="ML181090">
    <property type="protein sequence ID" value="THU76201.1"/>
    <property type="molecule type" value="Genomic_DNA"/>
</dbReference>
<keyword evidence="9" id="KW-1185">Reference proteome</keyword>
<dbReference type="PANTHER" id="PTHR15549">
    <property type="entry name" value="PAIRED IMMUNOGLOBULIN-LIKE TYPE 2 RECEPTOR"/>
    <property type="match status" value="1"/>
</dbReference>
<feature type="chain" id="PRO_5020592908" description="Mid2 domain-containing protein" evidence="7">
    <location>
        <begin position="26"/>
        <end position="339"/>
    </location>
</feature>